<proteinExistence type="predicted"/>
<dbReference type="GO" id="GO:0004601">
    <property type="term" value="F:peroxidase activity"/>
    <property type="evidence" value="ECO:0007669"/>
    <property type="project" value="UniProtKB-KW"/>
</dbReference>
<keyword evidence="1" id="KW-0560">Oxidoreductase</keyword>
<keyword evidence="2" id="KW-1185">Reference proteome</keyword>
<name>A0ABW5TVT8_9SPHI</name>
<evidence type="ECO:0000313" key="2">
    <source>
        <dbReference type="Proteomes" id="UP001597546"/>
    </source>
</evidence>
<dbReference type="Gene3D" id="3.30.300.20">
    <property type="match status" value="1"/>
</dbReference>
<dbReference type="InterPro" id="IPR015946">
    <property type="entry name" value="KH_dom-like_a/b"/>
</dbReference>
<dbReference type="PANTHER" id="PTHR34352">
    <property type="entry name" value="PROTEIN YHFA"/>
    <property type="match status" value="1"/>
</dbReference>
<organism evidence="1 2">
    <name type="scientific">Pedobacter alpinus</name>
    <dbReference type="NCBI Taxonomy" id="1590643"/>
    <lineage>
        <taxon>Bacteria</taxon>
        <taxon>Pseudomonadati</taxon>
        <taxon>Bacteroidota</taxon>
        <taxon>Sphingobacteriia</taxon>
        <taxon>Sphingobacteriales</taxon>
        <taxon>Sphingobacteriaceae</taxon>
        <taxon>Pedobacter</taxon>
    </lineage>
</organism>
<dbReference type="InterPro" id="IPR036102">
    <property type="entry name" value="OsmC/Ohrsf"/>
</dbReference>
<dbReference type="EC" id="1.11.1.-" evidence="1"/>
<evidence type="ECO:0000313" key="1">
    <source>
        <dbReference type="EMBL" id="MFD2733375.1"/>
    </source>
</evidence>
<protein>
    <submittedName>
        <fullName evidence="1">OsmC family protein</fullName>
        <ecNumber evidence="1">1.11.1.-</ecNumber>
    </submittedName>
</protein>
<dbReference type="RefSeq" id="WP_379044358.1">
    <property type="nucleotide sequence ID" value="NZ_JBHSKW010000039.1"/>
</dbReference>
<reference evidence="2" key="1">
    <citation type="journal article" date="2019" name="Int. J. Syst. Evol. Microbiol.">
        <title>The Global Catalogue of Microorganisms (GCM) 10K type strain sequencing project: providing services to taxonomists for standard genome sequencing and annotation.</title>
        <authorList>
            <consortium name="The Broad Institute Genomics Platform"/>
            <consortium name="The Broad Institute Genome Sequencing Center for Infectious Disease"/>
            <person name="Wu L."/>
            <person name="Ma J."/>
        </authorList>
    </citation>
    <scope>NUCLEOTIDE SEQUENCE [LARGE SCALE GENOMIC DNA]</scope>
    <source>
        <strain evidence="2">KCTC 42456</strain>
    </source>
</reference>
<sequence>MSHEIETQWMGKMQFNALINGHTVVMDAPEKVGGEEQGPTPKPFILSALSGCTGMDIVAILRKAQKEVDDFSIKATGEISKKAPIEYIAIHLQYDFKGGEENKEAALNAVNDSQEKYCGVSSMLKKALPVTWEVFYNNEQIFNNKKEH</sequence>
<dbReference type="SUPFAM" id="SSF82784">
    <property type="entry name" value="OsmC-like"/>
    <property type="match status" value="1"/>
</dbReference>
<dbReference type="Pfam" id="PF02566">
    <property type="entry name" value="OsmC"/>
    <property type="match status" value="1"/>
</dbReference>
<dbReference type="PANTHER" id="PTHR34352:SF1">
    <property type="entry name" value="PROTEIN YHFA"/>
    <property type="match status" value="1"/>
</dbReference>
<keyword evidence="1" id="KW-0575">Peroxidase</keyword>
<gene>
    <name evidence="1" type="ORF">ACFSSE_16820</name>
</gene>
<dbReference type="Proteomes" id="UP001597546">
    <property type="component" value="Unassembled WGS sequence"/>
</dbReference>
<comment type="caution">
    <text evidence="1">The sequence shown here is derived from an EMBL/GenBank/DDBJ whole genome shotgun (WGS) entry which is preliminary data.</text>
</comment>
<dbReference type="EMBL" id="JBHULV010000053">
    <property type="protein sequence ID" value="MFD2733375.1"/>
    <property type="molecule type" value="Genomic_DNA"/>
</dbReference>
<dbReference type="InterPro" id="IPR003718">
    <property type="entry name" value="OsmC/Ohr_fam"/>
</dbReference>
<accession>A0ABW5TVT8</accession>